<evidence type="ECO:0000313" key="3">
    <source>
        <dbReference type="EMBL" id="MBO0360801.1"/>
    </source>
</evidence>
<feature type="chain" id="PRO_5037703766" evidence="1">
    <location>
        <begin position="28"/>
        <end position="144"/>
    </location>
</feature>
<dbReference type="RefSeq" id="WP_206986709.1">
    <property type="nucleotide sequence ID" value="NZ_JAFLQZ010000023.1"/>
</dbReference>
<dbReference type="AlphaFoldDB" id="A0A939F112"/>
<protein>
    <submittedName>
        <fullName evidence="3">Lipocalin family protein</fullName>
    </submittedName>
</protein>
<name>A0A939F112_9BACT</name>
<dbReference type="Pfam" id="PF13648">
    <property type="entry name" value="Lipocalin_4"/>
    <property type="match status" value="1"/>
</dbReference>
<dbReference type="EMBL" id="JAFLQZ010000023">
    <property type="protein sequence ID" value="MBO0360801.1"/>
    <property type="molecule type" value="Genomic_DNA"/>
</dbReference>
<gene>
    <name evidence="3" type="ORF">J0X19_22770</name>
</gene>
<evidence type="ECO:0000259" key="2">
    <source>
        <dbReference type="Pfam" id="PF13648"/>
    </source>
</evidence>
<keyword evidence="1" id="KW-0732">Signal</keyword>
<dbReference type="PROSITE" id="PS51257">
    <property type="entry name" value="PROKAR_LIPOPROTEIN"/>
    <property type="match status" value="1"/>
</dbReference>
<dbReference type="InterPro" id="IPR024311">
    <property type="entry name" value="Lipocalin-like"/>
</dbReference>
<keyword evidence="4" id="KW-1185">Reference proteome</keyword>
<organism evidence="3 4">
    <name type="scientific">Hymenobacter telluris</name>
    <dbReference type="NCBI Taxonomy" id="2816474"/>
    <lineage>
        <taxon>Bacteria</taxon>
        <taxon>Pseudomonadati</taxon>
        <taxon>Bacteroidota</taxon>
        <taxon>Cytophagia</taxon>
        <taxon>Cytophagales</taxon>
        <taxon>Hymenobacteraceae</taxon>
        <taxon>Hymenobacter</taxon>
    </lineage>
</organism>
<feature type="signal peptide" evidence="1">
    <location>
        <begin position="1"/>
        <end position="27"/>
    </location>
</feature>
<reference evidence="3" key="1">
    <citation type="submission" date="2021-03" db="EMBL/GenBank/DDBJ databases">
        <authorList>
            <person name="Kim M.K."/>
        </authorList>
    </citation>
    <scope>NUCLEOTIDE SEQUENCE</scope>
    <source>
        <strain evidence="3">BT186</strain>
    </source>
</reference>
<feature type="domain" description="Lipocalin-like" evidence="2">
    <location>
        <begin position="43"/>
        <end position="125"/>
    </location>
</feature>
<evidence type="ECO:0000313" key="4">
    <source>
        <dbReference type="Proteomes" id="UP000664144"/>
    </source>
</evidence>
<evidence type="ECO:0000256" key="1">
    <source>
        <dbReference type="SAM" id="SignalP"/>
    </source>
</evidence>
<comment type="caution">
    <text evidence="3">The sequence shown here is derived from an EMBL/GenBank/DDBJ whole genome shotgun (WGS) entry which is preliminary data.</text>
</comment>
<proteinExistence type="predicted"/>
<accession>A0A939F112</accession>
<dbReference type="Proteomes" id="UP000664144">
    <property type="component" value="Unassembled WGS sequence"/>
</dbReference>
<sequence length="144" mass="16288">MVTLRARFPLFLLVFAFLGLALSSCQTDDDDPTPAVSSQYLTVGSWRLDAIREASQTVSTGTDIKDRHSFTFRPDGTYTQTFLEDGETFDGSWMLMGSNTILHFTDHKGDDHQYTLTSLTATELRYSWVNRDNVVEEFVFSAQP</sequence>